<name>A0A8H7LUE1_9AGAM</name>
<evidence type="ECO:0000256" key="2">
    <source>
        <dbReference type="SAM" id="MobiDB-lite"/>
    </source>
</evidence>
<proteinExistence type="predicted"/>
<feature type="compositionally biased region" description="Polar residues" evidence="2">
    <location>
        <begin position="96"/>
        <end position="105"/>
    </location>
</feature>
<evidence type="ECO:0000256" key="1">
    <source>
        <dbReference type="SAM" id="Coils"/>
    </source>
</evidence>
<dbReference type="OrthoDB" id="3156216at2759"/>
<dbReference type="Proteomes" id="UP000602905">
    <property type="component" value="Unassembled WGS sequence"/>
</dbReference>
<feature type="non-terminal residue" evidence="3">
    <location>
        <position position="1"/>
    </location>
</feature>
<keyword evidence="1" id="KW-0175">Coiled coil</keyword>
<accession>A0A8H7LUE1</accession>
<comment type="caution">
    <text evidence="3">The sequence shown here is derived from an EMBL/GenBank/DDBJ whole genome shotgun (WGS) entry which is preliminary data.</text>
</comment>
<evidence type="ECO:0000313" key="3">
    <source>
        <dbReference type="EMBL" id="KAF8706042.1"/>
    </source>
</evidence>
<evidence type="ECO:0000313" key="4">
    <source>
        <dbReference type="Proteomes" id="UP000602905"/>
    </source>
</evidence>
<dbReference type="EMBL" id="JACYCD010000052">
    <property type="protein sequence ID" value="KAF8706042.1"/>
    <property type="molecule type" value="Genomic_DNA"/>
</dbReference>
<dbReference type="AlphaFoldDB" id="A0A8H7LUE1"/>
<protein>
    <submittedName>
        <fullName evidence="3">Uncharacterized protein</fullName>
    </submittedName>
</protein>
<organism evidence="3 4">
    <name type="scientific">Rhizoctonia solani</name>
    <dbReference type="NCBI Taxonomy" id="456999"/>
    <lineage>
        <taxon>Eukaryota</taxon>
        <taxon>Fungi</taxon>
        <taxon>Dikarya</taxon>
        <taxon>Basidiomycota</taxon>
        <taxon>Agaricomycotina</taxon>
        <taxon>Agaricomycetes</taxon>
        <taxon>Cantharellales</taxon>
        <taxon>Ceratobasidiaceae</taxon>
        <taxon>Rhizoctonia</taxon>
    </lineage>
</organism>
<feature type="coiled-coil region" evidence="1">
    <location>
        <begin position="235"/>
        <end position="269"/>
    </location>
</feature>
<feature type="coiled-coil region" evidence="1">
    <location>
        <begin position="175"/>
        <end position="209"/>
    </location>
</feature>
<feature type="compositionally biased region" description="Pro residues" evidence="2">
    <location>
        <begin position="64"/>
        <end position="73"/>
    </location>
</feature>
<gene>
    <name evidence="3" type="ORF">RHS03_04844</name>
</gene>
<feature type="region of interest" description="Disordered" evidence="2">
    <location>
        <begin position="33"/>
        <end position="151"/>
    </location>
</feature>
<sequence>MILASCLKKDGLTHGHPMFAVLVALRRVSYQVQPPTRGVKSPEKAHRPIPTGPRYQPYSLDSRPPAPPSPPRASSPDALFISFPPKREAPPAANPVSPSQRNRAQFSPPEPNTSNGLLLPRKEATPPPPVKPRQQTPTQAIQIERPEQTQIDKNKKLETDIRDLVSTHIDSISKVQEAEIENQRLRARLRNSEEELALLADTVKRVEGREQAAIALLTETETRSQEQLQLLRNSLEVVESAKTKAEIDLETLKQKYGILEAQLLSTQEQLRLFSLSRRSIDQSMRALSDSPRPGLEAAKASSIERDDVFITPTSAIDYTRNPVLGKGTLQNMAGLLDAFKEIDDLVKSAFSG</sequence>
<reference evidence="3" key="1">
    <citation type="submission" date="2020-09" db="EMBL/GenBank/DDBJ databases">
        <title>Comparative genome analyses of four rice-infecting Rhizoctonia solani isolates reveal extensive enrichment of homogalacturonan modification genes.</title>
        <authorList>
            <person name="Lee D.-Y."/>
            <person name="Jeon J."/>
            <person name="Kim K.-T."/>
            <person name="Cheong K."/>
            <person name="Song H."/>
            <person name="Choi G."/>
            <person name="Ko J."/>
            <person name="Opiyo S.O."/>
            <person name="Zuo S."/>
            <person name="Madhav S."/>
            <person name="Lee Y.-H."/>
            <person name="Wang G.-L."/>
        </authorList>
    </citation>
    <scope>NUCLEOTIDE SEQUENCE</scope>
    <source>
        <strain evidence="3">AG1-IA WGL</strain>
    </source>
</reference>